<dbReference type="InterPro" id="IPR002110">
    <property type="entry name" value="Ankyrin_rpt"/>
</dbReference>
<dbReference type="SUPFAM" id="SSF48403">
    <property type="entry name" value="Ankyrin repeat"/>
    <property type="match status" value="2"/>
</dbReference>
<dbReference type="SMART" id="SM00248">
    <property type="entry name" value="ANK"/>
    <property type="match status" value="11"/>
</dbReference>
<dbReference type="EMBL" id="CDMC01000008">
    <property type="protein sequence ID" value="CEL06465.1"/>
    <property type="molecule type" value="Genomic_DNA"/>
</dbReference>
<dbReference type="OrthoDB" id="366390at2759"/>
<protein>
    <recommendedName>
        <fullName evidence="5">F-box domain-containing protein</fullName>
    </recommendedName>
</protein>
<dbReference type="Pfam" id="PF12937">
    <property type="entry name" value="F-box-like"/>
    <property type="match status" value="1"/>
</dbReference>
<evidence type="ECO:0000256" key="3">
    <source>
        <dbReference type="PROSITE-ProRule" id="PRU00023"/>
    </source>
</evidence>
<keyword evidence="1" id="KW-0677">Repeat</keyword>
<dbReference type="InterPro" id="IPR001810">
    <property type="entry name" value="F-box_dom"/>
</dbReference>
<gene>
    <name evidence="6" type="ORF">ASPCAL09642</name>
</gene>
<evidence type="ECO:0000313" key="7">
    <source>
        <dbReference type="Proteomes" id="UP000054771"/>
    </source>
</evidence>
<reference evidence="7" key="1">
    <citation type="journal article" date="2016" name="Genome Announc.">
        <title>Draft genome sequences of fungus Aspergillus calidoustus.</title>
        <authorList>
            <person name="Horn F."/>
            <person name="Linde J."/>
            <person name="Mattern D.J."/>
            <person name="Walther G."/>
            <person name="Guthke R."/>
            <person name="Scherlach K."/>
            <person name="Martin K."/>
            <person name="Brakhage A.A."/>
            <person name="Petzke L."/>
            <person name="Valiante V."/>
        </authorList>
    </citation>
    <scope>NUCLEOTIDE SEQUENCE [LARGE SCALE GENOMIC DNA]</scope>
    <source>
        <strain evidence="7">SF006504</strain>
    </source>
</reference>
<sequence length="775" mass="85469">MGAFVDLPRELLLSIATFLKYSWDLNALSRVNHCFHDLLNPYLYRHKQQYSPSSTLLWAAEHGLQSIILKLLGQDQGITGNGQDSTWKSAVKLAAKHGHTPIVELLLDARPHPNLGKDLSALSDHLDYLLWVAAKEGHEALVQVLLKRGANPTTALPLEPNYPYPCLPQQSSSVAVAQGHLSVVKAIISSMGTSETLCDSFFLEDLLLLAASKGQSSILRYLLEKGASPCLRDSNGNHIMWHAAGYCFEHVIACLLEHGDDPNPSPSPRGSSAVKFALQGGKIPAVRVLLSKTFEGDSIPESHREPEFLCAAAACGSTDVMETLLRSGADPNAAVEDHRGMRTFKPEPNCTALRWAIGYNHESAIRLLLDAGAKPTPQALIDALRNSSVSIVELLLESGFDPNEFLENIGRHLSVARMNESLVRLLFERSPDPKIKTRRHTLTMIEALQAGQPDRVQLILDRGQRRELPEDYPSPSDLLDAATLGGLPTLELLFKNGYKVVREQGDCHAVLTAIQRHNPEALELLLQKNIGLPPSQPLASTVDSMLRNLYPNPPFFSHGTRESAQAILDLLLSHGFDIDSRPGKSLGKDGQTCLWTAIEGRDPVVTCILLDRGANPMLPGENDEMPLSAAVRLGFAQGVRMILEWFDTGNYGSITRSDWVALLSRAMFQAQSKKSWKIVRSLERFIYSHGLHFSVSVEVAKLAAEQTAKDLAEAEAAKSQPPFRPGQRLYRQGRNDPWRPVPRYGDAGHYDMIRPIQFKQVPLLGGMPWVRLGLE</sequence>
<proteinExistence type="predicted"/>
<keyword evidence="2 3" id="KW-0040">ANK repeat</keyword>
<dbReference type="AlphaFoldDB" id="A0A0U5G3K4"/>
<organism evidence="6 7">
    <name type="scientific">Aspergillus calidoustus</name>
    <dbReference type="NCBI Taxonomy" id="454130"/>
    <lineage>
        <taxon>Eukaryota</taxon>
        <taxon>Fungi</taxon>
        <taxon>Dikarya</taxon>
        <taxon>Ascomycota</taxon>
        <taxon>Pezizomycotina</taxon>
        <taxon>Eurotiomycetes</taxon>
        <taxon>Eurotiomycetidae</taxon>
        <taxon>Eurotiales</taxon>
        <taxon>Aspergillaceae</taxon>
        <taxon>Aspergillus</taxon>
        <taxon>Aspergillus subgen. Nidulantes</taxon>
    </lineage>
</organism>
<feature type="repeat" description="ANK" evidence="3">
    <location>
        <begin position="207"/>
        <end position="234"/>
    </location>
</feature>
<evidence type="ECO:0000313" key="6">
    <source>
        <dbReference type="EMBL" id="CEL06465.1"/>
    </source>
</evidence>
<dbReference type="Gene3D" id="1.25.40.20">
    <property type="entry name" value="Ankyrin repeat-containing domain"/>
    <property type="match status" value="3"/>
</dbReference>
<dbReference type="PANTHER" id="PTHR24198:SF194">
    <property type="entry name" value="INVERSIN-A"/>
    <property type="match status" value="1"/>
</dbReference>
<dbReference type="Pfam" id="PF00023">
    <property type="entry name" value="Ank"/>
    <property type="match status" value="1"/>
</dbReference>
<dbReference type="PANTHER" id="PTHR24198">
    <property type="entry name" value="ANKYRIN REPEAT AND PROTEIN KINASE DOMAIN-CONTAINING PROTEIN"/>
    <property type="match status" value="1"/>
</dbReference>
<keyword evidence="7" id="KW-1185">Reference proteome</keyword>
<dbReference type="STRING" id="454130.A0A0U5G3K4"/>
<dbReference type="Pfam" id="PF12796">
    <property type="entry name" value="Ank_2"/>
    <property type="match status" value="2"/>
</dbReference>
<evidence type="ECO:0000256" key="4">
    <source>
        <dbReference type="SAM" id="MobiDB-lite"/>
    </source>
</evidence>
<dbReference type="InterPro" id="IPR036770">
    <property type="entry name" value="Ankyrin_rpt-contain_sf"/>
</dbReference>
<evidence type="ECO:0000256" key="2">
    <source>
        <dbReference type="ARBA" id="ARBA00023043"/>
    </source>
</evidence>
<dbReference type="Proteomes" id="UP000054771">
    <property type="component" value="Unassembled WGS sequence"/>
</dbReference>
<evidence type="ECO:0000259" key="5">
    <source>
        <dbReference type="Pfam" id="PF12937"/>
    </source>
</evidence>
<name>A0A0U5G3K4_ASPCI</name>
<dbReference type="PROSITE" id="PS50088">
    <property type="entry name" value="ANK_REPEAT"/>
    <property type="match status" value="1"/>
</dbReference>
<evidence type="ECO:0000256" key="1">
    <source>
        <dbReference type="ARBA" id="ARBA00022737"/>
    </source>
</evidence>
<accession>A0A0U5G3K4</accession>
<feature type="domain" description="F-box" evidence="5">
    <location>
        <begin position="5"/>
        <end position="46"/>
    </location>
</feature>
<feature type="region of interest" description="Disordered" evidence="4">
    <location>
        <begin position="713"/>
        <end position="737"/>
    </location>
</feature>